<protein>
    <recommendedName>
        <fullName evidence="2">Cytochrome b</fullName>
    </recommendedName>
</protein>
<dbReference type="PANTHER" id="PTHR19271">
    <property type="entry name" value="CYTOCHROME B"/>
    <property type="match status" value="1"/>
</dbReference>
<sequence length="127" mass="13946">WGATVITSMLSAVPWIGTHLTEFLWGGFSVNSATINRFFAAIVHIMVLHNNGSGNPLGISANSDRLAMHPYFIFKDLVTIIAGFILIALLVFYMPNALGHSDNYIEANPMSTPASCVPEWYYAILRA</sequence>
<evidence type="ECO:0000256" key="6">
    <source>
        <dbReference type="ARBA" id="ARBA00022692"/>
    </source>
</evidence>
<evidence type="ECO:0000256" key="11">
    <source>
        <dbReference type="ARBA" id="ARBA00023004"/>
    </source>
</evidence>
<dbReference type="AlphaFoldDB" id="A0A088BAN4"/>
<dbReference type="InterPro" id="IPR005797">
    <property type="entry name" value="Cyt_b/b6_N"/>
</dbReference>
<feature type="non-terminal residue" evidence="16">
    <location>
        <position position="127"/>
    </location>
</feature>
<keyword evidence="3" id="KW-0813">Transport</keyword>
<keyword evidence="7" id="KW-0479">Metal-binding</keyword>
<evidence type="ECO:0000256" key="1">
    <source>
        <dbReference type="ARBA" id="ARBA00004448"/>
    </source>
</evidence>
<evidence type="ECO:0000256" key="4">
    <source>
        <dbReference type="ARBA" id="ARBA00022617"/>
    </source>
</evidence>
<dbReference type="EMBL" id="KF423278">
    <property type="protein sequence ID" value="AGU13362.1"/>
    <property type="molecule type" value="Genomic_DNA"/>
</dbReference>
<evidence type="ECO:0000256" key="13">
    <source>
        <dbReference type="ARBA" id="ARBA00023136"/>
    </source>
</evidence>
<keyword evidence="11" id="KW-0408">Iron</keyword>
<gene>
    <name evidence="16" type="primary">cytb</name>
</gene>
<dbReference type="GO" id="GO:0006122">
    <property type="term" value="P:mitochondrial electron transport, ubiquinol to cytochrome c"/>
    <property type="evidence" value="ECO:0007669"/>
    <property type="project" value="TreeGrafter"/>
</dbReference>
<evidence type="ECO:0000256" key="14">
    <source>
        <dbReference type="SAM" id="Phobius"/>
    </source>
</evidence>
<feature type="non-terminal residue" evidence="16">
    <location>
        <position position="1"/>
    </location>
</feature>
<evidence type="ECO:0000256" key="2">
    <source>
        <dbReference type="ARBA" id="ARBA00013531"/>
    </source>
</evidence>
<comment type="subcellular location">
    <subcellularLocation>
        <location evidence="1">Mitochondrion inner membrane</location>
        <topology evidence="1">Multi-pass membrane protein</topology>
    </subcellularLocation>
</comment>
<dbReference type="PANTHER" id="PTHR19271:SF16">
    <property type="entry name" value="CYTOCHROME B"/>
    <property type="match status" value="1"/>
</dbReference>
<dbReference type="InterPro" id="IPR016174">
    <property type="entry name" value="Di-haem_cyt_TM"/>
</dbReference>
<keyword evidence="5" id="KW-0679">Respiratory chain</keyword>
<dbReference type="PROSITE" id="PS51003">
    <property type="entry name" value="CYTB_CTER"/>
    <property type="match status" value="1"/>
</dbReference>
<evidence type="ECO:0000256" key="12">
    <source>
        <dbReference type="ARBA" id="ARBA00023128"/>
    </source>
</evidence>
<dbReference type="InterPro" id="IPR005798">
    <property type="entry name" value="Cyt_b/b6_C"/>
</dbReference>
<evidence type="ECO:0000256" key="10">
    <source>
        <dbReference type="ARBA" id="ARBA00022989"/>
    </source>
</evidence>
<dbReference type="GO" id="GO:0046872">
    <property type="term" value="F:metal ion binding"/>
    <property type="evidence" value="ECO:0007669"/>
    <property type="project" value="UniProtKB-KW"/>
</dbReference>
<dbReference type="Pfam" id="PF00032">
    <property type="entry name" value="Cytochrom_B_C"/>
    <property type="match status" value="1"/>
</dbReference>
<keyword evidence="12 16" id="KW-0496">Mitochondrion</keyword>
<dbReference type="Gene3D" id="1.20.810.10">
    <property type="entry name" value="Cytochrome Bc1 Complex, Chain C"/>
    <property type="match status" value="1"/>
</dbReference>
<feature type="transmembrane region" description="Helical" evidence="14">
    <location>
        <begin position="72"/>
        <end position="94"/>
    </location>
</feature>
<evidence type="ECO:0000256" key="9">
    <source>
        <dbReference type="ARBA" id="ARBA00022982"/>
    </source>
</evidence>
<keyword evidence="6 14" id="KW-0812">Transmembrane</keyword>
<evidence type="ECO:0000256" key="3">
    <source>
        <dbReference type="ARBA" id="ARBA00022448"/>
    </source>
</evidence>
<geneLocation type="mitochondrion" evidence="16"/>
<name>A0A088BAN4_9TREE</name>
<keyword evidence="9" id="KW-0249">Electron transport</keyword>
<dbReference type="InterPro" id="IPR027387">
    <property type="entry name" value="Cytb/b6-like_sf"/>
</dbReference>
<keyword evidence="13 14" id="KW-0472">Membrane</keyword>
<feature type="domain" description="Cytochrome b/b6 C-terminal region profile" evidence="15">
    <location>
        <begin position="58"/>
        <end position="127"/>
    </location>
</feature>
<dbReference type="Pfam" id="PF00033">
    <property type="entry name" value="Cytochrome_B"/>
    <property type="match status" value="1"/>
</dbReference>
<accession>A0A088BAN4</accession>
<evidence type="ECO:0000256" key="7">
    <source>
        <dbReference type="ARBA" id="ARBA00022723"/>
    </source>
</evidence>
<dbReference type="GO" id="GO:0016491">
    <property type="term" value="F:oxidoreductase activity"/>
    <property type="evidence" value="ECO:0007669"/>
    <property type="project" value="UniProtKB-UniRule"/>
</dbReference>
<keyword evidence="8" id="KW-0999">Mitochondrion inner membrane</keyword>
<evidence type="ECO:0000259" key="15">
    <source>
        <dbReference type="PROSITE" id="PS51003"/>
    </source>
</evidence>
<evidence type="ECO:0000256" key="8">
    <source>
        <dbReference type="ARBA" id="ARBA00022792"/>
    </source>
</evidence>
<reference evidence="16" key="1">
    <citation type="submission" date="2013-05" db="EMBL/GenBank/DDBJ databases">
        <title>Reconstructing phylogenetic relationships of Tremellomycetous yeast using multigene sequence analysis.</title>
        <authorList>
            <person name="Liu X.-Z."/>
            <person name="Wang Q.-M."/>
            <person name="Theelen B."/>
            <person name="Boekhout T."/>
            <person name="Bai F.-Y."/>
        </authorList>
    </citation>
    <scope>NUCLEOTIDE SEQUENCE</scope>
    <source>
        <strain evidence="16">CBS8243</strain>
    </source>
</reference>
<evidence type="ECO:0000256" key="5">
    <source>
        <dbReference type="ARBA" id="ARBA00022660"/>
    </source>
</evidence>
<dbReference type="GO" id="GO:0005743">
    <property type="term" value="C:mitochondrial inner membrane"/>
    <property type="evidence" value="ECO:0007669"/>
    <property type="project" value="UniProtKB-SubCell"/>
</dbReference>
<keyword evidence="10 14" id="KW-1133">Transmembrane helix</keyword>
<evidence type="ECO:0000313" key="16">
    <source>
        <dbReference type="EMBL" id="AGU13362.1"/>
    </source>
</evidence>
<dbReference type="SUPFAM" id="SSF81342">
    <property type="entry name" value="Transmembrane di-heme cytochromes"/>
    <property type="match status" value="1"/>
</dbReference>
<keyword evidence="4" id="KW-0349">Heme</keyword>
<organism evidence="16">
    <name type="scientific">Kockovaella fuzhouensis</name>
    <dbReference type="NCBI Taxonomy" id="5609"/>
    <lineage>
        <taxon>Eukaryota</taxon>
        <taxon>Fungi</taxon>
        <taxon>Dikarya</taxon>
        <taxon>Basidiomycota</taxon>
        <taxon>Agaricomycotina</taxon>
        <taxon>Tremellomycetes</taxon>
        <taxon>Tremellales</taxon>
        <taxon>Cuniculitremaceae</taxon>
        <taxon>Kockovaella</taxon>
    </lineage>
</organism>
<proteinExistence type="predicted"/>
<dbReference type="GO" id="GO:0008121">
    <property type="term" value="F:quinol-cytochrome-c reductase activity"/>
    <property type="evidence" value="ECO:0007669"/>
    <property type="project" value="TreeGrafter"/>
</dbReference>